<accession>A0A1J6HCB5</accession>
<name>A0A1J6HCB5_9HYPH</name>
<reference evidence="3 4" key="1">
    <citation type="submission" date="2016-10" db="EMBL/GenBank/DDBJ databases">
        <title>The Draft Genome Sequence of the Potato Rhizosphere Bacteria Ochrobactrum sp. IPA7.2.</title>
        <authorList>
            <person name="Gogoleva N.E."/>
            <person name="Khlopko Y.A."/>
            <person name="Burygin G.L."/>
            <person name="Plotnikov A.O."/>
        </authorList>
    </citation>
    <scope>NUCLEOTIDE SEQUENCE [LARGE SCALE GENOMIC DNA]</scope>
    <source>
        <strain evidence="3 4">IPA7.2</strain>
    </source>
</reference>
<keyword evidence="1" id="KW-0175">Coiled coil</keyword>
<protein>
    <recommendedName>
        <fullName evidence="2">KfrA N-terminal DNA-binding domain-containing protein</fullName>
    </recommendedName>
</protein>
<dbReference type="InterPro" id="IPR021104">
    <property type="entry name" value="KfrA_DNA-bd_N"/>
</dbReference>
<dbReference type="AlphaFoldDB" id="A0A1J6HCB5"/>
<dbReference type="Proteomes" id="UP000182985">
    <property type="component" value="Unassembled WGS sequence"/>
</dbReference>
<keyword evidence="4" id="KW-1185">Reference proteome</keyword>
<sequence length="212" mass="23373">MAITKADIWRIADELDGEGIKPTLAAVRKRLGSGSFTTISDAMSDWKAQKQTTPALAPENAPTAVLDALTAVAGNVWGLALAAAEKRLDDERQRLAEEHEAITARASEAAELADSLTHENEALQAKLAGYDELRRERDRFEDQYNDLKKRSADELMRTMERIKRHDSDATEARKEARAAIEEAAKLRGQIEAYKDQLAAMQATPTRGKAAKD</sequence>
<feature type="domain" description="KfrA N-terminal DNA-binding" evidence="2">
    <location>
        <begin position="4"/>
        <end position="119"/>
    </location>
</feature>
<organism evidence="3 4">
    <name type="scientific">Brucella cytisi</name>
    <dbReference type="NCBI Taxonomy" id="407152"/>
    <lineage>
        <taxon>Bacteria</taxon>
        <taxon>Pseudomonadati</taxon>
        <taxon>Pseudomonadota</taxon>
        <taxon>Alphaproteobacteria</taxon>
        <taxon>Hyphomicrobiales</taxon>
        <taxon>Brucellaceae</taxon>
        <taxon>Brucella/Ochrobactrum group</taxon>
        <taxon>Brucella</taxon>
    </lineage>
</organism>
<dbReference type="EMBL" id="MOEC01000074">
    <property type="protein sequence ID" value="OIS90225.1"/>
    <property type="molecule type" value="Genomic_DNA"/>
</dbReference>
<evidence type="ECO:0000313" key="3">
    <source>
        <dbReference type="EMBL" id="OIS90225.1"/>
    </source>
</evidence>
<evidence type="ECO:0000313" key="4">
    <source>
        <dbReference type="Proteomes" id="UP000182985"/>
    </source>
</evidence>
<evidence type="ECO:0000256" key="1">
    <source>
        <dbReference type="SAM" id="Coils"/>
    </source>
</evidence>
<dbReference type="OrthoDB" id="583532at2"/>
<dbReference type="RefSeq" id="WP_071634639.1">
    <property type="nucleotide sequence ID" value="NZ_MOEC01000074.1"/>
</dbReference>
<comment type="caution">
    <text evidence="3">The sequence shown here is derived from an EMBL/GenBank/DDBJ whole genome shotgun (WGS) entry which is preliminary data.</text>
</comment>
<gene>
    <name evidence="3" type="ORF">BLA27_27945</name>
</gene>
<dbReference type="Pfam" id="PF11740">
    <property type="entry name" value="KfrA_N"/>
    <property type="match status" value="1"/>
</dbReference>
<evidence type="ECO:0000259" key="2">
    <source>
        <dbReference type="Pfam" id="PF11740"/>
    </source>
</evidence>
<feature type="coiled-coil region" evidence="1">
    <location>
        <begin position="81"/>
        <end position="203"/>
    </location>
</feature>
<proteinExistence type="predicted"/>